<dbReference type="PANTHER" id="PTHR21581">
    <property type="entry name" value="D-ALANYL-D-ALANINE CARBOXYPEPTIDASE"/>
    <property type="match status" value="1"/>
</dbReference>
<sequence length="410" mass="42063">MTAKIARRRRATTVLAALTASLCLVGPVPATAELTAPPTPAVAGPPPSDWPDVPEDVTASAVVLVEASSGQRLLERGAEQPRPVASTIKVLTALTAVDRVELDAEVTVGPEVLVEGASVGLRPGETWTVRQLLEAILIRSGNDAAEALATFVGGDTDRFLRLMEQDAARLGLEQRDFGSVTGLGDLHEVSALDLATIARAALAHEQLRPLLARREVTLPGQPTEPNRNLLLGSYPGATGVKTGFTLAAGNSLIASAQRDGRELVAVVLDAGDDPARFTQAARLLDAGFDAYALEQPSVRLDLAVAGGWHSYALPPTTVTTPTDRPASVSVTVPARPPEAQVEVEVHAGAEPLTELAARTLASPSAVAAEAGDGDAGSGTPDAGSAARLGAALVDGAYASLRAASGADALR</sequence>
<keyword evidence="3" id="KW-0378">Hydrolase</keyword>
<dbReference type="AlphaFoldDB" id="A0A8J3A972"/>
<evidence type="ECO:0000313" key="12">
    <source>
        <dbReference type="EMBL" id="GGI04877.1"/>
    </source>
</evidence>
<feature type="active site" description="Acyl-ester intermediate" evidence="7">
    <location>
        <position position="86"/>
    </location>
</feature>
<dbReference type="InterPro" id="IPR012338">
    <property type="entry name" value="Beta-lactam/transpept-like"/>
</dbReference>
<dbReference type="PRINTS" id="PR00725">
    <property type="entry name" value="DADACBPTASE1"/>
</dbReference>
<evidence type="ECO:0000256" key="9">
    <source>
        <dbReference type="RuleBase" id="RU004016"/>
    </source>
</evidence>
<evidence type="ECO:0000256" key="5">
    <source>
        <dbReference type="ARBA" id="ARBA00022984"/>
    </source>
</evidence>
<proteinExistence type="inferred from homology"/>
<dbReference type="RefSeq" id="WP_130649820.1">
    <property type="nucleotide sequence ID" value="NZ_BMHA01000003.1"/>
</dbReference>
<dbReference type="SUPFAM" id="SSF56601">
    <property type="entry name" value="beta-lactamase/transpeptidase-like"/>
    <property type="match status" value="1"/>
</dbReference>
<feature type="chain" id="PRO_5035324548" description="Peptidase S11 D-alanyl-D-alanine carboxypeptidase A N-terminal domain-containing protein" evidence="10">
    <location>
        <begin position="33"/>
        <end position="410"/>
    </location>
</feature>
<organism evidence="12 13">
    <name type="scientific">Egicoccus halophilus</name>
    <dbReference type="NCBI Taxonomy" id="1670830"/>
    <lineage>
        <taxon>Bacteria</taxon>
        <taxon>Bacillati</taxon>
        <taxon>Actinomycetota</taxon>
        <taxon>Nitriliruptoria</taxon>
        <taxon>Egicoccales</taxon>
        <taxon>Egicoccaceae</taxon>
        <taxon>Egicoccus</taxon>
    </lineage>
</organism>
<gene>
    <name evidence="12" type="ORF">GCM10011354_11290</name>
</gene>
<evidence type="ECO:0000256" key="2">
    <source>
        <dbReference type="ARBA" id="ARBA00022729"/>
    </source>
</evidence>
<comment type="caution">
    <text evidence="12">The sequence shown here is derived from an EMBL/GenBank/DDBJ whole genome shotgun (WGS) entry which is preliminary data.</text>
</comment>
<dbReference type="GO" id="GO:0009252">
    <property type="term" value="P:peptidoglycan biosynthetic process"/>
    <property type="evidence" value="ECO:0007669"/>
    <property type="project" value="UniProtKB-KW"/>
</dbReference>
<dbReference type="GO" id="GO:0009002">
    <property type="term" value="F:serine-type D-Ala-D-Ala carboxypeptidase activity"/>
    <property type="evidence" value="ECO:0007669"/>
    <property type="project" value="InterPro"/>
</dbReference>
<evidence type="ECO:0000259" key="11">
    <source>
        <dbReference type="Pfam" id="PF00768"/>
    </source>
</evidence>
<keyword evidence="5" id="KW-0573">Peptidoglycan synthesis</keyword>
<evidence type="ECO:0000256" key="6">
    <source>
        <dbReference type="ARBA" id="ARBA00023316"/>
    </source>
</evidence>
<keyword evidence="6" id="KW-0961">Cell wall biogenesis/degradation</keyword>
<dbReference type="Gene3D" id="3.40.710.10">
    <property type="entry name" value="DD-peptidase/beta-lactamase superfamily"/>
    <property type="match status" value="1"/>
</dbReference>
<dbReference type="Pfam" id="PF00768">
    <property type="entry name" value="Peptidase_S11"/>
    <property type="match status" value="1"/>
</dbReference>
<dbReference type="InterPro" id="IPR018044">
    <property type="entry name" value="Peptidase_S11"/>
</dbReference>
<keyword evidence="13" id="KW-1185">Reference proteome</keyword>
<dbReference type="GO" id="GO:0008360">
    <property type="term" value="P:regulation of cell shape"/>
    <property type="evidence" value="ECO:0007669"/>
    <property type="project" value="UniProtKB-KW"/>
</dbReference>
<dbReference type="OrthoDB" id="3663940at2"/>
<comment type="similarity">
    <text evidence="1 9">Belongs to the peptidase S11 family.</text>
</comment>
<reference evidence="12" key="2">
    <citation type="submission" date="2020-09" db="EMBL/GenBank/DDBJ databases">
        <authorList>
            <person name="Sun Q."/>
            <person name="Zhou Y."/>
        </authorList>
    </citation>
    <scope>NUCLEOTIDE SEQUENCE</scope>
    <source>
        <strain evidence="12">CGMCC 1.14988</strain>
    </source>
</reference>
<dbReference type="InterPro" id="IPR001967">
    <property type="entry name" value="Peptidase_S11_N"/>
</dbReference>
<dbReference type="EMBL" id="BMHA01000003">
    <property type="protein sequence ID" value="GGI04877.1"/>
    <property type="molecule type" value="Genomic_DNA"/>
</dbReference>
<dbReference type="GO" id="GO:0071555">
    <property type="term" value="P:cell wall organization"/>
    <property type="evidence" value="ECO:0007669"/>
    <property type="project" value="UniProtKB-KW"/>
</dbReference>
<reference evidence="12" key="1">
    <citation type="journal article" date="2014" name="Int. J. Syst. Evol. Microbiol.">
        <title>Complete genome sequence of Corynebacterium casei LMG S-19264T (=DSM 44701T), isolated from a smear-ripened cheese.</title>
        <authorList>
            <consortium name="US DOE Joint Genome Institute (JGI-PGF)"/>
            <person name="Walter F."/>
            <person name="Albersmeier A."/>
            <person name="Kalinowski J."/>
            <person name="Ruckert C."/>
        </authorList>
    </citation>
    <scope>NUCLEOTIDE SEQUENCE</scope>
    <source>
        <strain evidence="12">CGMCC 1.14988</strain>
    </source>
</reference>
<keyword evidence="4" id="KW-0133">Cell shape</keyword>
<evidence type="ECO:0000256" key="10">
    <source>
        <dbReference type="SAM" id="SignalP"/>
    </source>
</evidence>
<feature type="signal peptide" evidence="10">
    <location>
        <begin position="1"/>
        <end position="32"/>
    </location>
</feature>
<feature type="binding site" evidence="8">
    <location>
        <position position="241"/>
    </location>
    <ligand>
        <name>substrate</name>
    </ligand>
</feature>
<feature type="domain" description="Peptidase S11 D-alanyl-D-alanine carboxypeptidase A N-terminal" evidence="11">
    <location>
        <begin position="55"/>
        <end position="270"/>
    </location>
</feature>
<accession>A0A8J3A972</accession>
<dbReference type="PANTHER" id="PTHR21581:SF33">
    <property type="entry name" value="D-ALANYL-D-ALANINE CARBOXYPEPTIDASE DACB"/>
    <property type="match status" value="1"/>
</dbReference>
<evidence type="ECO:0000256" key="7">
    <source>
        <dbReference type="PIRSR" id="PIRSR618044-1"/>
    </source>
</evidence>
<feature type="active site" description="Proton acceptor" evidence="7">
    <location>
        <position position="89"/>
    </location>
</feature>
<feature type="active site" evidence="7">
    <location>
        <position position="140"/>
    </location>
</feature>
<protein>
    <recommendedName>
        <fullName evidence="11">Peptidase S11 D-alanyl-D-alanine carboxypeptidase A N-terminal domain-containing protein</fullName>
    </recommendedName>
</protein>
<evidence type="ECO:0000313" key="13">
    <source>
        <dbReference type="Proteomes" id="UP000650511"/>
    </source>
</evidence>
<name>A0A8J3A972_9ACTN</name>
<evidence type="ECO:0000256" key="3">
    <source>
        <dbReference type="ARBA" id="ARBA00022801"/>
    </source>
</evidence>
<keyword evidence="2 10" id="KW-0732">Signal</keyword>
<evidence type="ECO:0000256" key="4">
    <source>
        <dbReference type="ARBA" id="ARBA00022960"/>
    </source>
</evidence>
<dbReference type="GO" id="GO:0006508">
    <property type="term" value="P:proteolysis"/>
    <property type="evidence" value="ECO:0007669"/>
    <property type="project" value="InterPro"/>
</dbReference>
<evidence type="ECO:0000256" key="1">
    <source>
        <dbReference type="ARBA" id="ARBA00007164"/>
    </source>
</evidence>
<evidence type="ECO:0000256" key="8">
    <source>
        <dbReference type="PIRSR" id="PIRSR618044-2"/>
    </source>
</evidence>
<dbReference type="Proteomes" id="UP000650511">
    <property type="component" value="Unassembled WGS sequence"/>
</dbReference>